<feature type="transmembrane region" description="Helical" evidence="9">
    <location>
        <begin position="144"/>
        <end position="167"/>
    </location>
</feature>
<dbReference type="GeneID" id="93486261"/>
<dbReference type="InterPro" id="IPR011864">
    <property type="entry name" value="Phosphate_PstC"/>
</dbReference>
<evidence type="ECO:0000256" key="2">
    <source>
        <dbReference type="ARBA" id="ARBA00007069"/>
    </source>
</evidence>
<evidence type="ECO:0000256" key="5">
    <source>
        <dbReference type="ARBA" id="ARBA00022592"/>
    </source>
</evidence>
<keyword evidence="6 9" id="KW-0812">Transmembrane</keyword>
<reference evidence="12 13" key="1">
    <citation type="submission" date="2020-08" db="EMBL/GenBank/DDBJ databases">
        <title>Genomic Encyclopedia of Type Strains, Phase IV (KMG-IV): sequencing the most valuable type-strain genomes for metagenomic binning, comparative biology and taxonomic classification.</title>
        <authorList>
            <person name="Goeker M."/>
        </authorList>
    </citation>
    <scope>NUCLEOTIDE SEQUENCE [LARGE SCALE GENOMIC DNA]</scope>
    <source>
        <strain evidence="12 13">DSM 21255</strain>
    </source>
</reference>
<dbReference type="PANTHER" id="PTHR30425">
    <property type="entry name" value="PHOSPHATE TRANSPORT SYSTEM PERMEASE PROTEIN PST"/>
    <property type="match status" value="1"/>
</dbReference>
<feature type="transmembrane region" description="Helical" evidence="9">
    <location>
        <begin position="258"/>
        <end position="280"/>
    </location>
</feature>
<dbReference type="PROSITE" id="PS50928">
    <property type="entry name" value="ABC_TM1"/>
    <property type="match status" value="1"/>
</dbReference>
<dbReference type="SUPFAM" id="SSF161098">
    <property type="entry name" value="MetI-like"/>
    <property type="match status" value="1"/>
</dbReference>
<dbReference type="InterPro" id="IPR000515">
    <property type="entry name" value="MetI-like"/>
</dbReference>
<keyword evidence="8 9" id="KW-0472">Membrane</keyword>
<keyword evidence="3 9" id="KW-0813">Transport</keyword>
<feature type="domain" description="ABC transmembrane type-1" evidence="11">
    <location>
        <begin position="69"/>
        <end position="277"/>
    </location>
</feature>
<dbReference type="AlphaFoldDB" id="A0A841R236"/>
<feature type="transmembrane region" description="Helical" evidence="9">
    <location>
        <begin position="12"/>
        <end position="34"/>
    </location>
</feature>
<organism evidence="12 13">
    <name type="scientific">Negativicoccus succinicivorans</name>
    <dbReference type="NCBI Taxonomy" id="620903"/>
    <lineage>
        <taxon>Bacteria</taxon>
        <taxon>Bacillati</taxon>
        <taxon>Bacillota</taxon>
        <taxon>Negativicutes</taxon>
        <taxon>Veillonellales</taxon>
        <taxon>Veillonellaceae</taxon>
        <taxon>Negativicoccus</taxon>
    </lineage>
</organism>
<protein>
    <recommendedName>
        <fullName evidence="10">Phosphate transport system permease protein</fullName>
    </recommendedName>
</protein>
<dbReference type="InterPro" id="IPR035906">
    <property type="entry name" value="MetI-like_sf"/>
</dbReference>
<dbReference type="PANTHER" id="PTHR30425:SF1">
    <property type="entry name" value="PHOSPHATE TRANSPORT SYSTEM PERMEASE PROTEIN PSTC"/>
    <property type="match status" value="1"/>
</dbReference>
<keyword evidence="7 9" id="KW-1133">Transmembrane helix</keyword>
<evidence type="ECO:0000256" key="7">
    <source>
        <dbReference type="ARBA" id="ARBA00022989"/>
    </source>
</evidence>
<proteinExistence type="inferred from homology"/>
<evidence type="ECO:0000256" key="1">
    <source>
        <dbReference type="ARBA" id="ARBA00004651"/>
    </source>
</evidence>
<evidence type="ECO:0000256" key="10">
    <source>
        <dbReference type="RuleBase" id="RU363054"/>
    </source>
</evidence>
<comment type="subcellular location">
    <subcellularLocation>
        <location evidence="1 9">Cell membrane</location>
        <topology evidence="1 9">Multi-pass membrane protein</topology>
    </subcellularLocation>
</comment>
<evidence type="ECO:0000259" key="11">
    <source>
        <dbReference type="PROSITE" id="PS50928"/>
    </source>
</evidence>
<evidence type="ECO:0000256" key="8">
    <source>
        <dbReference type="ARBA" id="ARBA00023136"/>
    </source>
</evidence>
<accession>A0A841R236</accession>
<dbReference type="GO" id="GO:0005315">
    <property type="term" value="F:phosphate transmembrane transporter activity"/>
    <property type="evidence" value="ECO:0007669"/>
    <property type="project" value="InterPro"/>
</dbReference>
<keyword evidence="4 10" id="KW-1003">Cell membrane</keyword>
<comment type="similarity">
    <text evidence="2 10">Belongs to the binding-protein-dependent transport system permease family. CysTW subfamily.</text>
</comment>
<dbReference type="InterPro" id="IPR051124">
    <property type="entry name" value="Phosphate_Transport_Permease"/>
</dbReference>
<gene>
    <name evidence="12" type="ORF">HNR45_000998</name>
</gene>
<sequence length="287" mass="30788">MNSQISEKLMSWTVHVMAAMSIICVFLIGLFIFAKGIPPMFTIGLRDFLLGTSWRPTDVPPTYGIFPMIIGSMLVTLGAILMGGPVALAAAVCLSFFAPEKWRRVLRSLVLLLAGIPSIVYGFFGMVVMVPMVREYLGGNGNSVFTAALLLAIMILPTIISVSESALSTVPDRYYEGGRALGLTHERTVVGIMVPAASGGILASFVLGIGRAVGETMAVIMVAGNQAIIPSSLWDGTRTLTANVVLEMGYAADMHREALIATGAILFIMILLLNTLFLFLRERLVKS</sequence>
<dbReference type="NCBIfam" id="TIGR02138">
    <property type="entry name" value="phosphate_pstC"/>
    <property type="match status" value="1"/>
</dbReference>
<comment type="function">
    <text evidence="10">Part of the binding-protein-dependent transport system for phosphate; probably responsible for the translocation of the substrate across the membrane.</text>
</comment>
<dbReference type="Gene3D" id="1.10.3720.10">
    <property type="entry name" value="MetI-like"/>
    <property type="match status" value="1"/>
</dbReference>
<keyword evidence="13" id="KW-1185">Reference proteome</keyword>
<dbReference type="GO" id="GO:0006817">
    <property type="term" value="P:phosphate ion transport"/>
    <property type="evidence" value="ECO:0007669"/>
    <property type="project" value="UniProtKB-KW"/>
</dbReference>
<evidence type="ECO:0000256" key="4">
    <source>
        <dbReference type="ARBA" id="ARBA00022475"/>
    </source>
</evidence>
<evidence type="ECO:0000313" key="13">
    <source>
        <dbReference type="Proteomes" id="UP000591941"/>
    </source>
</evidence>
<dbReference type="CDD" id="cd06261">
    <property type="entry name" value="TM_PBP2"/>
    <property type="match status" value="1"/>
</dbReference>
<keyword evidence="5 10" id="KW-0592">Phosphate transport</keyword>
<feature type="transmembrane region" description="Helical" evidence="9">
    <location>
        <begin position="109"/>
        <end position="132"/>
    </location>
</feature>
<evidence type="ECO:0000256" key="9">
    <source>
        <dbReference type="RuleBase" id="RU363032"/>
    </source>
</evidence>
<evidence type="ECO:0000256" key="6">
    <source>
        <dbReference type="ARBA" id="ARBA00022692"/>
    </source>
</evidence>
<dbReference type="Pfam" id="PF00528">
    <property type="entry name" value="BPD_transp_1"/>
    <property type="match status" value="1"/>
</dbReference>
<evidence type="ECO:0000256" key="3">
    <source>
        <dbReference type="ARBA" id="ARBA00022448"/>
    </source>
</evidence>
<name>A0A841R236_9FIRM</name>
<dbReference type="OrthoDB" id="9785113at2"/>
<evidence type="ECO:0000313" key="12">
    <source>
        <dbReference type="EMBL" id="MBB6477945.1"/>
    </source>
</evidence>
<dbReference type="GO" id="GO:0005886">
    <property type="term" value="C:plasma membrane"/>
    <property type="evidence" value="ECO:0007669"/>
    <property type="project" value="UniProtKB-SubCell"/>
</dbReference>
<dbReference type="EMBL" id="JACHHI010000004">
    <property type="protein sequence ID" value="MBB6477945.1"/>
    <property type="molecule type" value="Genomic_DNA"/>
</dbReference>
<feature type="transmembrane region" description="Helical" evidence="9">
    <location>
        <begin position="188"/>
        <end position="209"/>
    </location>
</feature>
<dbReference type="RefSeq" id="WP_159822353.1">
    <property type="nucleotide sequence ID" value="NZ_CABWNB010000001.1"/>
</dbReference>
<feature type="transmembrane region" description="Helical" evidence="9">
    <location>
        <begin position="64"/>
        <end position="97"/>
    </location>
</feature>
<comment type="caution">
    <text evidence="12">The sequence shown here is derived from an EMBL/GenBank/DDBJ whole genome shotgun (WGS) entry which is preliminary data.</text>
</comment>
<dbReference type="Proteomes" id="UP000591941">
    <property type="component" value="Unassembled WGS sequence"/>
</dbReference>